<protein>
    <recommendedName>
        <fullName evidence="1">DUF4283 domain-containing protein</fullName>
    </recommendedName>
</protein>
<gene>
    <name evidence="2" type="ORF">Salat_1448000</name>
</gene>
<dbReference type="Pfam" id="PF14111">
    <property type="entry name" value="DUF4283"/>
    <property type="match status" value="1"/>
</dbReference>
<dbReference type="InterPro" id="IPR040256">
    <property type="entry name" value="At4g02000-like"/>
</dbReference>
<evidence type="ECO:0000313" key="2">
    <source>
        <dbReference type="EMBL" id="KAK4426793.1"/>
    </source>
</evidence>
<comment type="caution">
    <text evidence="2">The sequence shown here is derived from an EMBL/GenBank/DDBJ whole genome shotgun (WGS) entry which is preliminary data.</text>
</comment>
<evidence type="ECO:0000313" key="3">
    <source>
        <dbReference type="Proteomes" id="UP001293254"/>
    </source>
</evidence>
<reference evidence="2" key="1">
    <citation type="submission" date="2020-06" db="EMBL/GenBank/DDBJ databases">
        <authorList>
            <person name="Li T."/>
            <person name="Hu X."/>
            <person name="Zhang T."/>
            <person name="Song X."/>
            <person name="Zhang H."/>
            <person name="Dai N."/>
            <person name="Sheng W."/>
            <person name="Hou X."/>
            <person name="Wei L."/>
        </authorList>
    </citation>
    <scope>NUCLEOTIDE SEQUENCE</scope>
    <source>
        <strain evidence="2">3651</strain>
        <tissue evidence="2">Leaf</tissue>
    </source>
</reference>
<dbReference type="Proteomes" id="UP001293254">
    <property type="component" value="Unassembled WGS sequence"/>
</dbReference>
<accession>A0AAE1YBZ3</accession>
<organism evidence="2 3">
    <name type="scientific">Sesamum alatum</name>
    <dbReference type="NCBI Taxonomy" id="300844"/>
    <lineage>
        <taxon>Eukaryota</taxon>
        <taxon>Viridiplantae</taxon>
        <taxon>Streptophyta</taxon>
        <taxon>Embryophyta</taxon>
        <taxon>Tracheophyta</taxon>
        <taxon>Spermatophyta</taxon>
        <taxon>Magnoliopsida</taxon>
        <taxon>eudicotyledons</taxon>
        <taxon>Gunneridae</taxon>
        <taxon>Pentapetalae</taxon>
        <taxon>asterids</taxon>
        <taxon>lamiids</taxon>
        <taxon>Lamiales</taxon>
        <taxon>Pedaliaceae</taxon>
        <taxon>Sesamum</taxon>
    </lineage>
</organism>
<keyword evidence="3" id="KW-1185">Reference proteome</keyword>
<name>A0AAE1YBZ3_9LAMI</name>
<dbReference type="PANTHER" id="PTHR31286">
    <property type="entry name" value="GLYCINE-RICH CELL WALL STRUCTURAL PROTEIN 1.8-LIKE"/>
    <property type="match status" value="1"/>
</dbReference>
<sequence length="299" mass="32839">MDTPLFLSQSRGLLRHLVQYQPCKVVLADSHGFVGLACSEVLVSSSGGLAVAVFFPRGGLVAVLGACFVSTGGFVGGSHRRFAHSVRLGVSVEDLVDGSPIRFLMEAEIQRLGWALQLTEDEGNGLRLSEDLCDEPTTGNDLFLVGRLLIPRDVNFKGLARSLKGMMNPVKGMDIKASPEGRFLLHFNHTIDKQRVLARCPWSFEKGLIILNDVPTNANPMHVDLNWCDFIVHVHDLPLSKVTLGVAPHIGNQLGLFEELETDDQGHAWGATLHMRVALNVNSPLTRALKLFTPSERFW</sequence>
<dbReference type="InterPro" id="IPR025558">
    <property type="entry name" value="DUF4283"/>
</dbReference>
<dbReference type="AlphaFoldDB" id="A0AAE1YBZ3"/>
<dbReference type="EMBL" id="JACGWO010000005">
    <property type="protein sequence ID" value="KAK4426793.1"/>
    <property type="molecule type" value="Genomic_DNA"/>
</dbReference>
<evidence type="ECO:0000259" key="1">
    <source>
        <dbReference type="Pfam" id="PF14111"/>
    </source>
</evidence>
<dbReference type="PANTHER" id="PTHR31286:SF153">
    <property type="entry name" value="DUF4283 DOMAIN PROTEIN"/>
    <property type="match status" value="1"/>
</dbReference>
<proteinExistence type="predicted"/>
<feature type="domain" description="DUF4283" evidence="1">
    <location>
        <begin position="141"/>
        <end position="216"/>
    </location>
</feature>
<reference evidence="2" key="2">
    <citation type="journal article" date="2024" name="Plant">
        <title>Genomic evolution and insights into agronomic trait innovations of Sesamum species.</title>
        <authorList>
            <person name="Miao H."/>
            <person name="Wang L."/>
            <person name="Qu L."/>
            <person name="Liu H."/>
            <person name="Sun Y."/>
            <person name="Le M."/>
            <person name="Wang Q."/>
            <person name="Wei S."/>
            <person name="Zheng Y."/>
            <person name="Lin W."/>
            <person name="Duan Y."/>
            <person name="Cao H."/>
            <person name="Xiong S."/>
            <person name="Wang X."/>
            <person name="Wei L."/>
            <person name="Li C."/>
            <person name="Ma Q."/>
            <person name="Ju M."/>
            <person name="Zhao R."/>
            <person name="Li G."/>
            <person name="Mu C."/>
            <person name="Tian Q."/>
            <person name="Mei H."/>
            <person name="Zhang T."/>
            <person name="Gao T."/>
            <person name="Zhang H."/>
        </authorList>
    </citation>
    <scope>NUCLEOTIDE SEQUENCE</scope>
    <source>
        <tissue evidence="2">Leaf</tissue>
    </source>
</reference>